<evidence type="ECO:0000313" key="6">
    <source>
        <dbReference type="Proteomes" id="UP000054053"/>
    </source>
</evidence>
<gene>
    <name evidence="4" type="ORF">UV8b_04398</name>
    <name evidence="3" type="ORF">UVI_02033000</name>
</gene>
<sequence>MLRRLVTLSLLLPLGWGRPNAPGVTVNADARVSVAAVSDGFSRCLFYDDFSRAKGKFPDPSKWKYDLGTSYPGGPKHWGTWEIETYTDDPQNLYITHDDTLRIVPVRGPNDTWTSARIETTPEWDTACEPGHRLRVEAKIKLGHNSKQHKLGLWYAFWALGSAFRGHYWSWPSVGEIDILESINGEPQIWQTAHCGSNPGGPCNESDGLGNVTATDVRGVWHTYAWEMNRQASHLGWQHEHMTWFLDGRPTWSLFGRDVGDEDAWEAMSAGSKMILLNVAVGGGFPDGVAGFKTPTNETRGGNGAGMEVDYVAVYSDV</sequence>
<dbReference type="InterPro" id="IPR000757">
    <property type="entry name" value="Beta-glucanase-like"/>
</dbReference>
<dbReference type="InterPro" id="IPR050546">
    <property type="entry name" value="Glycosyl_Hydrlase_16"/>
</dbReference>
<proteinExistence type="predicted"/>
<dbReference type="AlphaFoldDB" id="A0A063BTY5"/>
<dbReference type="Gene3D" id="2.60.120.200">
    <property type="match status" value="1"/>
</dbReference>
<dbReference type="OrthoDB" id="192832at2759"/>
<evidence type="ECO:0000259" key="2">
    <source>
        <dbReference type="PROSITE" id="PS51762"/>
    </source>
</evidence>
<keyword evidence="5" id="KW-1185">Reference proteome</keyword>
<evidence type="ECO:0000256" key="1">
    <source>
        <dbReference type="SAM" id="SignalP"/>
    </source>
</evidence>
<dbReference type="RefSeq" id="XP_042997830.1">
    <property type="nucleotide sequence ID" value="XM_043141896.1"/>
</dbReference>
<dbReference type="PROSITE" id="PS51762">
    <property type="entry name" value="GH16_2"/>
    <property type="match status" value="1"/>
</dbReference>
<feature type="chain" id="PRO_5010402203" description="GH16 domain-containing protein" evidence="1">
    <location>
        <begin position="18"/>
        <end position="318"/>
    </location>
</feature>
<dbReference type="EMBL" id="CP072755">
    <property type="protein sequence ID" value="QUC20157.1"/>
    <property type="molecule type" value="Genomic_DNA"/>
</dbReference>
<dbReference type="Proteomes" id="UP000027002">
    <property type="component" value="Chromosome 3"/>
</dbReference>
<dbReference type="PANTHER" id="PTHR10963">
    <property type="entry name" value="GLYCOSYL HYDROLASE-RELATED"/>
    <property type="match status" value="1"/>
</dbReference>
<dbReference type="GO" id="GO:0005975">
    <property type="term" value="P:carbohydrate metabolic process"/>
    <property type="evidence" value="ECO:0007669"/>
    <property type="project" value="InterPro"/>
</dbReference>
<organism evidence="3 6">
    <name type="scientific">Ustilaginoidea virens</name>
    <name type="common">Rice false smut fungus</name>
    <name type="synonym">Villosiclava virens</name>
    <dbReference type="NCBI Taxonomy" id="1159556"/>
    <lineage>
        <taxon>Eukaryota</taxon>
        <taxon>Fungi</taxon>
        <taxon>Dikarya</taxon>
        <taxon>Ascomycota</taxon>
        <taxon>Pezizomycotina</taxon>
        <taxon>Sordariomycetes</taxon>
        <taxon>Hypocreomycetidae</taxon>
        <taxon>Hypocreales</taxon>
        <taxon>Clavicipitaceae</taxon>
        <taxon>Ustilaginoidea</taxon>
    </lineage>
</organism>
<accession>A0A063BTY5</accession>
<dbReference type="Proteomes" id="UP000054053">
    <property type="component" value="Unassembled WGS sequence"/>
</dbReference>
<dbReference type="SUPFAM" id="SSF49899">
    <property type="entry name" value="Concanavalin A-like lectins/glucanases"/>
    <property type="match status" value="1"/>
</dbReference>
<dbReference type="HOGENOM" id="CLU_019533_3_0_1"/>
<dbReference type="EMBL" id="BBTG02000015">
    <property type="protein sequence ID" value="GAO18311.1"/>
    <property type="molecule type" value="Genomic_DNA"/>
</dbReference>
<dbReference type="KEGG" id="uvi:66065176"/>
<dbReference type="STRING" id="1159556.A0A063BTY5"/>
<dbReference type="PANTHER" id="PTHR10963:SF60">
    <property type="entry name" value="GRAM-NEGATIVE BACTERIA-BINDING PROTEIN 1-RELATED"/>
    <property type="match status" value="1"/>
</dbReference>
<evidence type="ECO:0000313" key="4">
    <source>
        <dbReference type="EMBL" id="QUC20157.1"/>
    </source>
</evidence>
<evidence type="ECO:0000313" key="3">
    <source>
        <dbReference type="EMBL" id="GAO18311.1"/>
    </source>
</evidence>
<feature type="domain" description="GH16" evidence="2">
    <location>
        <begin position="14"/>
        <end position="318"/>
    </location>
</feature>
<feature type="signal peptide" evidence="1">
    <location>
        <begin position="1"/>
        <end position="17"/>
    </location>
</feature>
<dbReference type="GO" id="GO:0004553">
    <property type="term" value="F:hydrolase activity, hydrolyzing O-glycosyl compounds"/>
    <property type="evidence" value="ECO:0007669"/>
    <property type="project" value="InterPro"/>
</dbReference>
<reference evidence="6" key="2">
    <citation type="journal article" date="2016" name="Genome Announc.">
        <title>Genome sequence of Ustilaginoidea virens IPU010, a rice pathogenic fungus causing false smut.</title>
        <authorList>
            <person name="Kumagai T."/>
            <person name="Ishii T."/>
            <person name="Terai G."/>
            <person name="Umemura M."/>
            <person name="Machida M."/>
            <person name="Asai K."/>
        </authorList>
    </citation>
    <scope>NUCLEOTIDE SEQUENCE [LARGE SCALE GENOMIC DNA]</scope>
    <source>
        <strain evidence="6">IPU010</strain>
    </source>
</reference>
<reference evidence="3" key="1">
    <citation type="journal article" date="2016" name="Genome Announc.">
        <title>Genome Sequence of Ustilaginoidea virens IPU010, a Rice Pathogenic Fungus Causing False Smut.</title>
        <authorList>
            <person name="Kumagai T."/>
            <person name="Ishii T."/>
            <person name="Terai G."/>
            <person name="Umemura M."/>
            <person name="Machida M."/>
            <person name="Asai K."/>
        </authorList>
    </citation>
    <scope>NUCLEOTIDE SEQUENCE [LARGE SCALE GENOMIC DNA]</scope>
    <source>
        <strain evidence="3">IPU010</strain>
    </source>
</reference>
<evidence type="ECO:0000313" key="5">
    <source>
        <dbReference type="Proteomes" id="UP000027002"/>
    </source>
</evidence>
<dbReference type="GeneID" id="66065176"/>
<dbReference type="InterPro" id="IPR013320">
    <property type="entry name" value="ConA-like_dom_sf"/>
</dbReference>
<keyword evidence="1" id="KW-0732">Signal</keyword>
<name>A0A063BTY5_USTVR</name>
<protein>
    <recommendedName>
        <fullName evidence="2">GH16 domain-containing protein</fullName>
    </recommendedName>
</protein>
<reference evidence="4" key="3">
    <citation type="submission" date="2020-03" db="EMBL/GenBank/DDBJ databases">
        <title>A mixture of massive structural variations and highly conserved coding sequences in Ustilaginoidea virens genome.</title>
        <authorList>
            <person name="Zhang K."/>
            <person name="Zhao Z."/>
            <person name="Zhang Z."/>
            <person name="Li Y."/>
            <person name="Hsiang T."/>
            <person name="Sun W."/>
        </authorList>
    </citation>
    <scope>NUCLEOTIDE SEQUENCE</scope>
    <source>
        <strain evidence="4">UV-8b</strain>
    </source>
</reference>